<name>A0A8E2DLQ3_9APHY</name>
<proteinExistence type="predicted"/>
<evidence type="ECO:0008006" key="3">
    <source>
        <dbReference type="Google" id="ProtNLM"/>
    </source>
</evidence>
<dbReference type="Gene3D" id="3.30.70.100">
    <property type="match status" value="2"/>
</dbReference>
<evidence type="ECO:0000313" key="2">
    <source>
        <dbReference type="Proteomes" id="UP000250043"/>
    </source>
</evidence>
<dbReference type="SUPFAM" id="SSF54909">
    <property type="entry name" value="Dimeric alpha+beta barrel"/>
    <property type="match status" value="1"/>
</dbReference>
<dbReference type="OrthoDB" id="3830579at2759"/>
<organism evidence="1 2">
    <name type="scientific">Obba rivulosa</name>
    <dbReference type="NCBI Taxonomy" id="1052685"/>
    <lineage>
        <taxon>Eukaryota</taxon>
        <taxon>Fungi</taxon>
        <taxon>Dikarya</taxon>
        <taxon>Basidiomycota</taxon>
        <taxon>Agaricomycotina</taxon>
        <taxon>Agaricomycetes</taxon>
        <taxon>Polyporales</taxon>
        <taxon>Gelatoporiaceae</taxon>
        <taxon>Obba</taxon>
    </lineage>
</organism>
<dbReference type="EMBL" id="KV722411">
    <property type="protein sequence ID" value="OCH90114.1"/>
    <property type="molecule type" value="Genomic_DNA"/>
</dbReference>
<accession>A0A8E2DLQ3</accession>
<gene>
    <name evidence="1" type="ORF">OBBRIDRAFT_835252</name>
</gene>
<sequence>MSLIIEVARIPSSEAYRKDPSIINPALEILVKAKGVQGVFTGIQVEDKTTLYLVVVWESLDAHKAAVENSEQNTKFRELIKQAGTGAPLIYRIPFKPNPIPQLHAPITEFAFFTLFEGKTPEDIRAILAPMVVGQVTIPDGTHGASFGQTTEREDVFCFLIGWDTVEIHEKGKAENEKLKEFISRLADVVHREPRHVPLTEFKL</sequence>
<reference evidence="1 2" key="1">
    <citation type="submission" date="2016-07" db="EMBL/GenBank/DDBJ databases">
        <title>Draft genome of the white-rot fungus Obba rivulosa 3A-2.</title>
        <authorList>
            <consortium name="DOE Joint Genome Institute"/>
            <person name="Miettinen O."/>
            <person name="Riley R."/>
            <person name="Acob R."/>
            <person name="Barry K."/>
            <person name="Cullen D."/>
            <person name="De Vries R."/>
            <person name="Hainaut M."/>
            <person name="Hatakka A."/>
            <person name="Henrissat B."/>
            <person name="Hilden K."/>
            <person name="Kuo R."/>
            <person name="Labutti K."/>
            <person name="Lipzen A."/>
            <person name="Makela M.R."/>
            <person name="Sandor L."/>
            <person name="Spatafora J.W."/>
            <person name="Grigoriev I.V."/>
            <person name="Hibbett D.S."/>
        </authorList>
    </citation>
    <scope>NUCLEOTIDE SEQUENCE [LARGE SCALE GENOMIC DNA]</scope>
    <source>
        <strain evidence="1 2">3A-2</strain>
    </source>
</reference>
<evidence type="ECO:0000313" key="1">
    <source>
        <dbReference type="EMBL" id="OCH90114.1"/>
    </source>
</evidence>
<keyword evidence="2" id="KW-1185">Reference proteome</keyword>
<protein>
    <recommendedName>
        <fullName evidence="3">ABM domain-containing protein</fullName>
    </recommendedName>
</protein>
<dbReference type="InterPro" id="IPR011008">
    <property type="entry name" value="Dimeric_a/b-barrel"/>
</dbReference>
<dbReference type="AlphaFoldDB" id="A0A8E2DLQ3"/>
<dbReference type="Proteomes" id="UP000250043">
    <property type="component" value="Unassembled WGS sequence"/>
</dbReference>